<dbReference type="AlphaFoldDB" id="A0A811YF84"/>
<organism evidence="1 2">
    <name type="scientific">Nyctereutes procyonoides</name>
    <name type="common">Raccoon dog</name>
    <name type="synonym">Canis procyonoides</name>
    <dbReference type="NCBI Taxonomy" id="34880"/>
    <lineage>
        <taxon>Eukaryota</taxon>
        <taxon>Metazoa</taxon>
        <taxon>Chordata</taxon>
        <taxon>Craniata</taxon>
        <taxon>Vertebrata</taxon>
        <taxon>Euteleostomi</taxon>
        <taxon>Mammalia</taxon>
        <taxon>Eutheria</taxon>
        <taxon>Laurasiatheria</taxon>
        <taxon>Carnivora</taxon>
        <taxon>Caniformia</taxon>
        <taxon>Canidae</taxon>
        <taxon>Nyctereutes</taxon>
    </lineage>
</organism>
<accession>A0A811YF84</accession>
<dbReference type="EMBL" id="CAJHUB010000676">
    <property type="protein sequence ID" value="CAD7676161.1"/>
    <property type="molecule type" value="Genomic_DNA"/>
</dbReference>
<keyword evidence="2" id="KW-1185">Reference proteome</keyword>
<gene>
    <name evidence="1" type="ORF">NYPRO_LOCUS8956</name>
</gene>
<dbReference type="Proteomes" id="UP000645828">
    <property type="component" value="Unassembled WGS sequence"/>
</dbReference>
<proteinExistence type="predicted"/>
<reference evidence="1" key="1">
    <citation type="submission" date="2020-12" db="EMBL/GenBank/DDBJ databases">
        <authorList>
            <consortium name="Molecular Ecology Group"/>
        </authorList>
    </citation>
    <scope>NUCLEOTIDE SEQUENCE</scope>
    <source>
        <strain evidence="1">TBG_1078</strain>
    </source>
</reference>
<protein>
    <submittedName>
        <fullName evidence="1">(raccoon dog) hypothetical protein</fullName>
    </submittedName>
</protein>
<comment type="caution">
    <text evidence="1">The sequence shown here is derived from an EMBL/GenBank/DDBJ whole genome shotgun (WGS) entry which is preliminary data.</text>
</comment>
<evidence type="ECO:0000313" key="1">
    <source>
        <dbReference type="EMBL" id="CAD7676161.1"/>
    </source>
</evidence>
<name>A0A811YF84_NYCPR</name>
<evidence type="ECO:0000313" key="2">
    <source>
        <dbReference type="Proteomes" id="UP000645828"/>
    </source>
</evidence>
<sequence>MPNKGPTCVQHQNISALRPSLVSLVCCWDLAPGSAQLRTGEMGADSMEGLEWHWAREYSMADMHRPLLGSPHSRELRRSIVKKHGLDFCREIGKMGI</sequence>